<dbReference type="AlphaFoldDB" id="A0A537K9I8"/>
<accession>A0A537K9I8</accession>
<dbReference type="InterPro" id="IPR012337">
    <property type="entry name" value="RNaseH-like_sf"/>
</dbReference>
<dbReference type="SUPFAM" id="SSF53098">
    <property type="entry name" value="Ribonuclease H-like"/>
    <property type="match status" value="1"/>
</dbReference>
<dbReference type="PROSITE" id="PS50879">
    <property type="entry name" value="RNASE_H_1"/>
    <property type="match status" value="1"/>
</dbReference>
<dbReference type="GO" id="GO:0004523">
    <property type="term" value="F:RNA-DNA hybrid ribonuclease activity"/>
    <property type="evidence" value="ECO:0007669"/>
    <property type="project" value="InterPro"/>
</dbReference>
<dbReference type="Pfam" id="PF13456">
    <property type="entry name" value="RVT_3"/>
    <property type="match status" value="1"/>
</dbReference>
<dbReference type="PANTHER" id="PTHR46387:SF2">
    <property type="entry name" value="RIBONUCLEASE HI"/>
    <property type="match status" value="1"/>
</dbReference>
<proteinExistence type="predicted"/>
<dbReference type="GO" id="GO:0003676">
    <property type="term" value="F:nucleic acid binding"/>
    <property type="evidence" value="ECO:0007669"/>
    <property type="project" value="InterPro"/>
</dbReference>
<organism evidence="2 3">
    <name type="scientific">Candidatus Segetimicrobium genomatis</name>
    <dbReference type="NCBI Taxonomy" id="2569760"/>
    <lineage>
        <taxon>Bacteria</taxon>
        <taxon>Bacillati</taxon>
        <taxon>Candidatus Sysuimicrobiota</taxon>
        <taxon>Candidatus Sysuimicrobiia</taxon>
        <taxon>Candidatus Sysuimicrobiales</taxon>
        <taxon>Candidatus Segetimicrobiaceae</taxon>
        <taxon>Candidatus Segetimicrobium</taxon>
    </lineage>
</organism>
<dbReference type="InterPro" id="IPR036397">
    <property type="entry name" value="RNaseH_sf"/>
</dbReference>
<evidence type="ECO:0000313" key="3">
    <source>
        <dbReference type="Proteomes" id="UP000318509"/>
    </source>
</evidence>
<dbReference type="Gene3D" id="3.30.420.10">
    <property type="entry name" value="Ribonuclease H-like superfamily/Ribonuclease H"/>
    <property type="match status" value="1"/>
</dbReference>
<dbReference type="CDD" id="cd09279">
    <property type="entry name" value="RNase_HI_like"/>
    <property type="match status" value="1"/>
</dbReference>
<dbReference type="Proteomes" id="UP000318509">
    <property type="component" value="Unassembled WGS sequence"/>
</dbReference>
<evidence type="ECO:0000259" key="1">
    <source>
        <dbReference type="PROSITE" id="PS50879"/>
    </source>
</evidence>
<sequence>MGGGGGREVTVSFDGASRGNPGRAAIGVVVLENGIPIREIGETIGVTTNNVAEYRALLRGLAEAAALGARAVRIQSDSELVVRQLSGRYQVKSPALAPLHREALARLREFDRVSVVHVPRTDNERADALANRALDGADAPSR</sequence>
<evidence type="ECO:0000313" key="2">
    <source>
        <dbReference type="EMBL" id="TMI92451.1"/>
    </source>
</evidence>
<dbReference type="InterPro" id="IPR002156">
    <property type="entry name" value="RNaseH_domain"/>
</dbReference>
<dbReference type="EMBL" id="VBAK01000059">
    <property type="protein sequence ID" value="TMI92451.1"/>
    <property type="molecule type" value="Genomic_DNA"/>
</dbReference>
<gene>
    <name evidence="2" type="ORF">E6H00_02685</name>
</gene>
<comment type="caution">
    <text evidence="2">The sequence shown here is derived from an EMBL/GenBank/DDBJ whole genome shotgun (WGS) entry which is preliminary data.</text>
</comment>
<feature type="domain" description="RNase H type-1" evidence="1">
    <location>
        <begin position="5"/>
        <end position="135"/>
    </location>
</feature>
<dbReference type="PANTHER" id="PTHR46387">
    <property type="entry name" value="POLYNUCLEOTIDYL TRANSFERASE, RIBONUCLEASE H-LIKE SUPERFAMILY PROTEIN"/>
    <property type="match status" value="1"/>
</dbReference>
<protein>
    <submittedName>
        <fullName evidence="2">Ribonuclease HI family protein</fullName>
    </submittedName>
</protein>
<reference evidence="2 3" key="1">
    <citation type="journal article" date="2019" name="Nat. Microbiol.">
        <title>Mediterranean grassland soil C-N compound turnover is dependent on rainfall and depth, and is mediated by genomically divergent microorganisms.</title>
        <authorList>
            <person name="Diamond S."/>
            <person name="Andeer P.F."/>
            <person name="Li Z."/>
            <person name="Crits-Christoph A."/>
            <person name="Burstein D."/>
            <person name="Anantharaman K."/>
            <person name="Lane K.R."/>
            <person name="Thomas B.C."/>
            <person name="Pan C."/>
            <person name="Northen T.R."/>
            <person name="Banfield J.F."/>
        </authorList>
    </citation>
    <scope>NUCLEOTIDE SEQUENCE [LARGE SCALE GENOMIC DNA]</scope>
    <source>
        <strain evidence="2">NP_3</strain>
    </source>
</reference>
<name>A0A537K9I8_9BACT</name>